<evidence type="ECO:0000313" key="11">
    <source>
        <dbReference type="Proteomes" id="UP001367771"/>
    </source>
</evidence>
<dbReference type="InterPro" id="IPR004485">
    <property type="entry name" value="Cobalamin_biosynth_CobD/CbiB"/>
</dbReference>
<evidence type="ECO:0000256" key="6">
    <source>
        <dbReference type="ARBA" id="ARBA00022692"/>
    </source>
</evidence>
<evidence type="ECO:0000256" key="1">
    <source>
        <dbReference type="ARBA" id="ARBA00004651"/>
    </source>
</evidence>
<feature type="transmembrane region" description="Helical" evidence="9">
    <location>
        <begin position="78"/>
        <end position="95"/>
    </location>
</feature>
<accession>A0ABU8H653</accession>
<feature type="transmembrane region" description="Helical" evidence="9">
    <location>
        <begin position="51"/>
        <end position="71"/>
    </location>
</feature>
<comment type="caution">
    <text evidence="10">The sequence shown here is derived from an EMBL/GenBank/DDBJ whole genome shotgun (WGS) entry which is preliminary data.</text>
</comment>
<proteinExistence type="inferred from homology"/>
<dbReference type="Pfam" id="PF03186">
    <property type="entry name" value="CobD_Cbib"/>
    <property type="match status" value="1"/>
</dbReference>
<feature type="transmembrane region" description="Helical" evidence="9">
    <location>
        <begin position="154"/>
        <end position="175"/>
    </location>
</feature>
<reference evidence="10 11" key="1">
    <citation type="journal article" date="2013" name="Int. J. Syst. Evol. Microbiol.">
        <title>Sphingomonas kyungheensis sp. nov., a bacterium with ginsenoside-converting activity isolated from soil of a ginseng field.</title>
        <authorList>
            <person name="Son H.M."/>
            <person name="Yang J.E."/>
            <person name="Park Y."/>
            <person name="Han C.K."/>
            <person name="Kim S.G."/>
            <person name="Kook M."/>
            <person name="Yi T.H."/>
        </authorList>
    </citation>
    <scope>NUCLEOTIDE SEQUENCE [LARGE SCALE GENOMIC DNA]</scope>
    <source>
        <strain evidence="10 11">LMG 26582</strain>
    </source>
</reference>
<comment type="subcellular location">
    <subcellularLocation>
        <location evidence="1 9">Cell membrane</location>
        <topology evidence="1 9">Multi-pass membrane protein</topology>
    </subcellularLocation>
</comment>
<comment type="similarity">
    <text evidence="3 9">Belongs to the CobD/CbiB family.</text>
</comment>
<evidence type="ECO:0000256" key="7">
    <source>
        <dbReference type="ARBA" id="ARBA00022989"/>
    </source>
</evidence>
<dbReference type="RefSeq" id="WP_336545801.1">
    <property type="nucleotide sequence ID" value="NZ_JBBBDM010000009.1"/>
</dbReference>
<feature type="transmembrane region" description="Helical" evidence="9">
    <location>
        <begin position="283"/>
        <end position="303"/>
    </location>
</feature>
<keyword evidence="11" id="KW-1185">Reference proteome</keyword>
<evidence type="ECO:0000256" key="3">
    <source>
        <dbReference type="ARBA" id="ARBA00006263"/>
    </source>
</evidence>
<dbReference type="HAMAP" id="MF_00024">
    <property type="entry name" value="CobD_CbiB"/>
    <property type="match status" value="1"/>
</dbReference>
<evidence type="ECO:0000256" key="9">
    <source>
        <dbReference type="HAMAP-Rule" id="MF_00024"/>
    </source>
</evidence>
<sequence length="305" mass="31692">MTHAPALLAMLIVEAVCGYPARWPHPVMAAGALIDFVERRWNRGGAGRRRIAGVALVALLVGLSALIGTAIERLVDGVGGWGLLLVVAVGTTGLAQRSLYDHVAAVRAPLAAGDLVAARRAVAMIVGRDTDGLDEAGVAVAAIESLAESFCDAVIAPACWFLLLGLPGLFAAKAINTADSMIGHRTPRHAAFGWAAARADDAVNWLPARLAGVLIGVAGGGGWRTMARDARHHASPNGGWPEAAMAGALGRRLGGPVSYDGEPAARAWLGQGRAPDAADLTRALRIYGMACLLFWMLIGGLAWRR</sequence>
<dbReference type="EMBL" id="JBBBDM010000009">
    <property type="protein sequence ID" value="MEI5688423.1"/>
    <property type="molecule type" value="Genomic_DNA"/>
</dbReference>
<keyword evidence="5 9" id="KW-0169">Cobalamin biosynthesis</keyword>
<comment type="pathway">
    <text evidence="2 9">Cofactor biosynthesis; adenosylcobalamin biosynthesis.</text>
</comment>
<evidence type="ECO:0000256" key="5">
    <source>
        <dbReference type="ARBA" id="ARBA00022573"/>
    </source>
</evidence>
<organism evidence="10 11">
    <name type="scientific">Sphingomonas kyungheensis</name>
    <dbReference type="NCBI Taxonomy" id="1069987"/>
    <lineage>
        <taxon>Bacteria</taxon>
        <taxon>Pseudomonadati</taxon>
        <taxon>Pseudomonadota</taxon>
        <taxon>Alphaproteobacteria</taxon>
        <taxon>Sphingomonadales</taxon>
        <taxon>Sphingomonadaceae</taxon>
        <taxon>Sphingomonas</taxon>
    </lineage>
</organism>
<evidence type="ECO:0000256" key="2">
    <source>
        <dbReference type="ARBA" id="ARBA00004953"/>
    </source>
</evidence>
<dbReference type="NCBIfam" id="TIGR00380">
    <property type="entry name" value="cobal_cbiB"/>
    <property type="match status" value="1"/>
</dbReference>
<keyword evidence="6 9" id="KW-0812">Transmembrane</keyword>
<keyword evidence="7 9" id="KW-1133">Transmembrane helix</keyword>
<protein>
    <recommendedName>
        <fullName evidence="9">Cobalamin biosynthesis protein CobD</fullName>
    </recommendedName>
</protein>
<gene>
    <name evidence="10" type="primary">cbiB</name>
    <name evidence="9" type="synonym">cobD</name>
    <name evidence="10" type="ORF">V8201_15130</name>
</gene>
<evidence type="ECO:0000256" key="4">
    <source>
        <dbReference type="ARBA" id="ARBA00022475"/>
    </source>
</evidence>
<keyword evidence="4 9" id="KW-1003">Cell membrane</keyword>
<comment type="function">
    <text evidence="9">Converts cobyric acid to cobinamide by the addition of aminopropanol on the F carboxylic group.</text>
</comment>
<comment type="caution">
    <text evidence="9">Lacks conserved residue(s) required for the propagation of feature annotation.</text>
</comment>
<evidence type="ECO:0000256" key="8">
    <source>
        <dbReference type="ARBA" id="ARBA00023136"/>
    </source>
</evidence>
<name>A0ABU8H653_9SPHN</name>
<dbReference type="PANTHER" id="PTHR34308">
    <property type="entry name" value="COBALAMIN BIOSYNTHESIS PROTEIN CBIB"/>
    <property type="match status" value="1"/>
</dbReference>
<keyword evidence="8 9" id="KW-0472">Membrane</keyword>
<dbReference type="PANTHER" id="PTHR34308:SF1">
    <property type="entry name" value="COBALAMIN BIOSYNTHESIS PROTEIN CBIB"/>
    <property type="match status" value="1"/>
</dbReference>
<dbReference type="Proteomes" id="UP001367771">
    <property type="component" value="Unassembled WGS sequence"/>
</dbReference>
<evidence type="ECO:0000313" key="10">
    <source>
        <dbReference type="EMBL" id="MEI5688423.1"/>
    </source>
</evidence>